<evidence type="ECO:0000256" key="2">
    <source>
        <dbReference type="ARBA" id="ARBA00009677"/>
    </source>
</evidence>
<evidence type="ECO:0000256" key="6">
    <source>
        <dbReference type="PIRNR" id="PIRNR002889"/>
    </source>
</evidence>
<sequence>MDIFTNINLVNKAIDATLIRKELISQNISNVDTPNYKRQDIDFESVLAKEIKSKGVSDIDLNQLEAPIYTDKQTSSYRMDGNNVDIEIERSEETKVELRYNTLVTRITAQLNRFETILQNLK</sequence>
<dbReference type="GO" id="GO:0071978">
    <property type="term" value="P:bacterial-type flagellum-dependent swarming motility"/>
    <property type="evidence" value="ECO:0007669"/>
    <property type="project" value="TreeGrafter"/>
</dbReference>
<dbReference type="GO" id="GO:0030694">
    <property type="term" value="C:bacterial-type flagellum basal body, rod"/>
    <property type="evidence" value="ECO:0007669"/>
    <property type="project" value="InterPro"/>
</dbReference>
<dbReference type="EMBL" id="JAHLFQ010000043">
    <property type="protein sequence ID" value="MBU3803585.1"/>
    <property type="molecule type" value="Genomic_DNA"/>
</dbReference>
<protein>
    <recommendedName>
        <fullName evidence="3 6">Flagellar basal body rod protein FlgB</fullName>
    </recommendedName>
</protein>
<dbReference type="PIRSF" id="PIRSF002889">
    <property type="entry name" value="Rod_FlgB"/>
    <property type="match status" value="1"/>
</dbReference>
<comment type="function">
    <text evidence="5 6">Structural component of flagellum, the bacterial motility apparatus. Part of the rod structure of flagellar basal body.</text>
</comment>
<keyword evidence="4 6" id="KW-0975">Bacterial flagellum</keyword>
<organism evidence="7 8">
    <name type="scientific">Candidatus Cellulosilyticum pullistercoris</name>
    <dbReference type="NCBI Taxonomy" id="2838521"/>
    <lineage>
        <taxon>Bacteria</taxon>
        <taxon>Bacillati</taxon>
        <taxon>Bacillota</taxon>
        <taxon>Clostridia</taxon>
        <taxon>Lachnospirales</taxon>
        <taxon>Cellulosilyticaceae</taxon>
        <taxon>Cellulosilyticum</taxon>
    </lineage>
</organism>
<name>A0A9E2NK53_9FIRM</name>
<evidence type="ECO:0000256" key="4">
    <source>
        <dbReference type="ARBA" id="ARBA00023143"/>
    </source>
</evidence>
<gene>
    <name evidence="7" type="primary">flgB</name>
    <name evidence="7" type="ORF">H9872_02340</name>
</gene>
<evidence type="ECO:0000256" key="1">
    <source>
        <dbReference type="ARBA" id="ARBA00004117"/>
    </source>
</evidence>
<comment type="caution">
    <text evidence="7">The sequence shown here is derived from an EMBL/GenBank/DDBJ whole genome shotgun (WGS) entry which is preliminary data.</text>
</comment>
<accession>A0A9E2NK53</accession>
<dbReference type="Proteomes" id="UP000824229">
    <property type="component" value="Unassembled WGS sequence"/>
</dbReference>
<dbReference type="InterPro" id="IPR006300">
    <property type="entry name" value="FlgB"/>
</dbReference>
<dbReference type="PANTHER" id="PTHR30435:SF12">
    <property type="entry name" value="FLAGELLAR BASAL BODY ROD PROTEIN FLGB"/>
    <property type="match status" value="1"/>
</dbReference>
<comment type="subcellular location">
    <subcellularLocation>
        <location evidence="1 6">Bacterial flagellum basal body</location>
    </subcellularLocation>
</comment>
<keyword evidence="7" id="KW-0966">Cell projection</keyword>
<comment type="similarity">
    <text evidence="2 6">Belongs to the flagella basal body rod proteins family.</text>
</comment>
<keyword evidence="7" id="KW-0969">Cilium</keyword>
<evidence type="ECO:0000313" key="8">
    <source>
        <dbReference type="Proteomes" id="UP000824229"/>
    </source>
</evidence>
<proteinExistence type="inferred from homology"/>
<evidence type="ECO:0000256" key="3">
    <source>
        <dbReference type="ARBA" id="ARBA00014376"/>
    </source>
</evidence>
<reference evidence="7" key="2">
    <citation type="submission" date="2021-04" db="EMBL/GenBank/DDBJ databases">
        <authorList>
            <person name="Gilroy R."/>
        </authorList>
    </citation>
    <scope>NUCLEOTIDE SEQUENCE</scope>
    <source>
        <strain evidence="7">B5-657</strain>
    </source>
</reference>
<evidence type="ECO:0000313" key="7">
    <source>
        <dbReference type="EMBL" id="MBU3803585.1"/>
    </source>
</evidence>
<dbReference type="PANTHER" id="PTHR30435">
    <property type="entry name" value="FLAGELLAR PROTEIN"/>
    <property type="match status" value="1"/>
</dbReference>
<evidence type="ECO:0000256" key="5">
    <source>
        <dbReference type="ARBA" id="ARBA00024934"/>
    </source>
</evidence>
<keyword evidence="7" id="KW-0282">Flagellum</keyword>
<dbReference type="AlphaFoldDB" id="A0A9E2NK53"/>
<dbReference type="NCBIfam" id="TIGR01396">
    <property type="entry name" value="FlgB"/>
    <property type="match status" value="1"/>
</dbReference>
<comment type="subunit">
    <text evidence="6">The basal body constitutes a major portion of the flagellar organelle and consists of a number of rings mounted on a central rod.</text>
</comment>
<reference evidence="7" key="1">
    <citation type="journal article" date="2021" name="PeerJ">
        <title>Extensive microbial diversity within the chicken gut microbiome revealed by metagenomics and culture.</title>
        <authorList>
            <person name="Gilroy R."/>
            <person name="Ravi A."/>
            <person name="Getino M."/>
            <person name="Pursley I."/>
            <person name="Horton D.L."/>
            <person name="Alikhan N.F."/>
            <person name="Baker D."/>
            <person name="Gharbi K."/>
            <person name="Hall N."/>
            <person name="Watson M."/>
            <person name="Adriaenssens E.M."/>
            <person name="Foster-Nyarko E."/>
            <person name="Jarju S."/>
            <person name="Secka A."/>
            <person name="Antonio M."/>
            <person name="Oren A."/>
            <person name="Chaudhuri R.R."/>
            <person name="La Ragione R."/>
            <person name="Hildebrand F."/>
            <person name="Pallen M.J."/>
        </authorList>
    </citation>
    <scope>NUCLEOTIDE SEQUENCE</scope>
    <source>
        <strain evidence="7">B5-657</strain>
    </source>
</reference>